<protein>
    <submittedName>
        <fullName evidence="2">Glycosyltransferase family 4 protein</fullName>
    </submittedName>
</protein>
<dbReference type="EMBL" id="DXAW01000025">
    <property type="protein sequence ID" value="HIZ85036.1"/>
    <property type="molecule type" value="Genomic_DNA"/>
</dbReference>
<gene>
    <name evidence="2" type="ORF">IAC04_00900</name>
</gene>
<evidence type="ECO:0000313" key="3">
    <source>
        <dbReference type="Proteomes" id="UP000824115"/>
    </source>
</evidence>
<sequence length="362" mass="41177">MNILFFASDYNIGLSSLLTDQLLALHNLGSNVLAVSGDKEQECGLRTKLEGQNVPLIIINELDEHANFSYLSKVLSELILKNDINTIHVQNNWQLALITSVRFRLICKKRLKVIYTLHGFRHNSKIKSVVAQILIGTALFLFANKVICMCSYLRNKFKFISYKIVLLPLGVSDNFFTKTHQELPHNGLQMIFPAQFRKGKNQDIIINAFAQHIKENHDNVSHLILPGTGQLLEKMKDLAKSLNIENRVTFPGQCTKEEIYNLYLKCNIGIISSNSETFGQSIVESFVLGRCVISTPVGIAKDIIINYKTGFLYNTEEELSNILSMLYKNPDSIQKIGLTNYSLRNQFEWETVIKKYLDIVLD</sequence>
<reference evidence="2" key="1">
    <citation type="journal article" date="2021" name="PeerJ">
        <title>Extensive microbial diversity within the chicken gut microbiome revealed by metagenomics and culture.</title>
        <authorList>
            <person name="Gilroy R."/>
            <person name="Ravi A."/>
            <person name="Getino M."/>
            <person name="Pursley I."/>
            <person name="Horton D.L."/>
            <person name="Alikhan N.F."/>
            <person name="Baker D."/>
            <person name="Gharbi K."/>
            <person name="Hall N."/>
            <person name="Watson M."/>
            <person name="Adriaenssens E.M."/>
            <person name="Foster-Nyarko E."/>
            <person name="Jarju S."/>
            <person name="Secka A."/>
            <person name="Antonio M."/>
            <person name="Oren A."/>
            <person name="Chaudhuri R.R."/>
            <person name="La Ragione R."/>
            <person name="Hildebrand F."/>
            <person name="Pallen M.J."/>
        </authorList>
    </citation>
    <scope>NUCLEOTIDE SEQUENCE</scope>
    <source>
        <strain evidence="2">Gambia16-554</strain>
    </source>
</reference>
<accession>A0A9D2GP18</accession>
<feature type="domain" description="Glycosyl transferase family 1" evidence="1">
    <location>
        <begin position="182"/>
        <end position="336"/>
    </location>
</feature>
<dbReference type="SUPFAM" id="SSF53756">
    <property type="entry name" value="UDP-Glycosyltransferase/glycogen phosphorylase"/>
    <property type="match status" value="1"/>
</dbReference>
<dbReference type="PANTHER" id="PTHR12526">
    <property type="entry name" value="GLYCOSYLTRANSFERASE"/>
    <property type="match status" value="1"/>
</dbReference>
<evidence type="ECO:0000259" key="1">
    <source>
        <dbReference type="Pfam" id="PF00534"/>
    </source>
</evidence>
<dbReference type="Pfam" id="PF00534">
    <property type="entry name" value="Glycos_transf_1"/>
    <property type="match status" value="1"/>
</dbReference>
<dbReference type="Proteomes" id="UP000824115">
    <property type="component" value="Unassembled WGS sequence"/>
</dbReference>
<organism evidence="2 3">
    <name type="scientific">Candidatus Coprenecus stercoravium</name>
    <dbReference type="NCBI Taxonomy" id="2840735"/>
    <lineage>
        <taxon>Bacteria</taxon>
        <taxon>Pseudomonadati</taxon>
        <taxon>Bacteroidota</taxon>
        <taxon>Bacteroidia</taxon>
        <taxon>Bacteroidales</taxon>
        <taxon>Rikenellaceae</taxon>
        <taxon>Rikenellaceae incertae sedis</taxon>
        <taxon>Candidatus Coprenecus</taxon>
    </lineage>
</organism>
<dbReference type="CDD" id="cd03801">
    <property type="entry name" value="GT4_PimA-like"/>
    <property type="match status" value="1"/>
</dbReference>
<dbReference type="GO" id="GO:0016757">
    <property type="term" value="F:glycosyltransferase activity"/>
    <property type="evidence" value="ECO:0007669"/>
    <property type="project" value="InterPro"/>
</dbReference>
<evidence type="ECO:0000313" key="2">
    <source>
        <dbReference type="EMBL" id="HIZ85036.1"/>
    </source>
</evidence>
<dbReference type="InterPro" id="IPR001296">
    <property type="entry name" value="Glyco_trans_1"/>
</dbReference>
<reference evidence="2" key="2">
    <citation type="submission" date="2021-04" db="EMBL/GenBank/DDBJ databases">
        <authorList>
            <person name="Gilroy R."/>
        </authorList>
    </citation>
    <scope>NUCLEOTIDE SEQUENCE</scope>
    <source>
        <strain evidence="2">Gambia16-554</strain>
    </source>
</reference>
<proteinExistence type="predicted"/>
<dbReference type="AlphaFoldDB" id="A0A9D2GP18"/>
<dbReference type="Gene3D" id="3.40.50.2000">
    <property type="entry name" value="Glycogen Phosphorylase B"/>
    <property type="match status" value="2"/>
</dbReference>
<name>A0A9D2GP18_9BACT</name>
<comment type="caution">
    <text evidence="2">The sequence shown here is derived from an EMBL/GenBank/DDBJ whole genome shotgun (WGS) entry which is preliminary data.</text>
</comment>
<dbReference type="PANTHER" id="PTHR12526:SF627">
    <property type="entry name" value="D-RHAMNOSYLTRANSFERASE WBPZ"/>
    <property type="match status" value="1"/>
</dbReference>